<proteinExistence type="predicted"/>
<feature type="non-terminal residue" evidence="2">
    <location>
        <position position="777"/>
    </location>
</feature>
<name>A0A3S5CGN3_9PLAT</name>
<dbReference type="EMBL" id="CAAALY010042551">
    <property type="protein sequence ID" value="VEL19648.1"/>
    <property type="molecule type" value="Genomic_DNA"/>
</dbReference>
<feature type="region of interest" description="Disordered" evidence="1">
    <location>
        <begin position="1"/>
        <end position="22"/>
    </location>
</feature>
<evidence type="ECO:0000256" key="1">
    <source>
        <dbReference type="SAM" id="MobiDB-lite"/>
    </source>
</evidence>
<feature type="compositionally biased region" description="Basic residues" evidence="1">
    <location>
        <begin position="563"/>
        <end position="576"/>
    </location>
</feature>
<comment type="caution">
    <text evidence="2">The sequence shown here is derived from an EMBL/GenBank/DDBJ whole genome shotgun (WGS) entry which is preliminary data.</text>
</comment>
<feature type="compositionally biased region" description="Low complexity" evidence="1">
    <location>
        <begin position="699"/>
        <end position="717"/>
    </location>
</feature>
<keyword evidence="3" id="KW-1185">Reference proteome</keyword>
<feature type="region of interest" description="Disordered" evidence="1">
    <location>
        <begin position="212"/>
        <end position="242"/>
    </location>
</feature>
<reference evidence="2" key="1">
    <citation type="submission" date="2018-11" db="EMBL/GenBank/DDBJ databases">
        <authorList>
            <consortium name="Pathogen Informatics"/>
        </authorList>
    </citation>
    <scope>NUCLEOTIDE SEQUENCE</scope>
</reference>
<sequence>MKFRRKSLNNPSSFSSSSSCSSIPFLSRSSVSSSSLLSSPHMFPLLGSTSLPALSTLSNMPLSDWADSAKGNFRVCNGCSCCCQPSVPSQASECSCSYICTKSCCCCNCCCPSANSELSTSFSVDSWRVWWNWCLSTFGLLSSRVSAEDCTCYMACMRAQTFRRRCSASSAALDSTVAVIPRKEGRTLEFISSRSPSSGHLSASSYSVSSRNSSCSSSVSSRSSSTPAFTTSRSFSSSSLSTSCSISSSFSSSKASSRSINLSSVGFSSVRSPPCVSLLPGSAAGTTNSSPGPHTPNLTNLNQFNHCSSDKQIMALRSRKSAKLSHQHKHSYTIEPIESDIYTSRQCPICLEDSGTLQNDVLKEGNRLMLLQPNAPTTCVSHSQFQQLRIGNEVITRKHSINQPHVTAPTLSPVVTTATPSICTLSSNTQSIINRPQIMSTGNTTAALCLGRADPSSWLGDSCASSVTNLPLSASHTATRGAEKTRERTGYLASTCCSPFMSKSSLYNRLVSTANFSVIRKLPLTSPSADNGILERQSEKLGLSEPAPISAPLSDERTSSFSRRYHRSRRRCRRHQTSNQDLLGPSDFMSGSLRHHSVSLPPTGARYAYFQERDRGHSGHIATRSTWHSAEHQDHLRKDINWFLRTSSSSRMLRKGTTITIAASKTRSERHHECTQSPSHYSHHRLQYIQRSHSRMTNNNIANANNNQNSSDELNNQRSGFFPGNAGELIAQDAVILDSSDNRIFPNLDQKNTFHHCRRNYRHRHDVQQNTHLGNLD</sequence>
<accession>A0A3S5CGN3</accession>
<dbReference type="AlphaFoldDB" id="A0A3S5CGN3"/>
<gene>
    <name evidence="2" type="ORF">PXEA_LOCUS13088</name>
</gene>
<feature type="region of interest" description="Disordered" evidence="1">
    <location>
        <begin position="538"/>
        <end position="588"/>
    </location>
</feature>
<dbReference type="Proteomes" id="UP000784294">
    <property type="component" value="Unassembled WGS sequence"/>
</dbReference>
<evidence type="ECO:0000313" key="2">
    <source>
        <dbReference type="EMBL" id="VEL19648.1"/>
    </source>
</evidence>
<organism evidence="2 3">
    <name type="scientific">Protopolystoma xenopodis</name>
    <dbReference type="NCBI Taxonomy" id="117903"/>
    <lineage>
        <taxon>Eukaryota</taxon>
        <taxon>Metazoa</taxon>
        <taxon>Spiralia</taxon>
        <taxon>Lophotrochozoa</taxon>
        <taxon>Platyhelminthes</taxon>
        <taxon>Monogenea</taxon>
        <taxon>Polyopisthocotylea</taxon>
        <taxon>Polystomatidea</taxon>
        <taxon>Polystomatidae</taxon>
        <taxon>Protopolystoma</taxon>
    </lineage>
</organism>
<protein>
    <submittedName>
        <fullName evidence="2">Uncharacterized protein</fullName>
    </submittedName>
</protein>
<feature type="compositionally biased region" description="Low complexity" evidence="1">
    <location>
        <begin position="8"/>
        <end position="22"/>
    </location>
</feature>
<feature type="region of interest" description="Disordered" evidence="1">
    <location>
        <begin position="699"/>
        <end position="720"/>
    </location>
</feature>
<dbReference type="PROSITE" id="PS51257">
    <property type="entry name" value="PROKAR_LIPOPROTEIN"/>
    <property type="match status" value="1"/>
</dbReference>
<evidence type="ECO:0000313" key="3">
    <source>
        <dbReference type="Proteomes" id="UP000784294"/>
    </source>
</evidence>